<dbReference type="Pfam" id="PF18775">
    <property type="entry name" value="APOBEC4"/>
    <property type="match status" value="1"/>
</dbReference>
<dbReference type="Gene3D" id="3.40.140.10">
    <property type="entry name" value="Cytidine Deaminase, domain 2"/>
    <property type="match status" value="1"/>
</dbReference>
<name>A0A099ZZR5_CHAVO</name>
<protein>
    <submittedName>
        <fullName evidence="5">C-&gt;U-editing enzyme APOBEC-1</fullName>
    </submittedName>
</protein>
<dbReference type="GO" id="GO:0005737">
    <property type="term" value="C:cytoplasm"/>
    <property type="evidence" value="ECO:0007669"/>
    <property type="project" value="TreeGrafter"/>
</dbReference>
<evidence type="ECO:0000256" key="2">
    <source>
        <dbReference type="ARBA" id="ARBA00022723"/>
    </source>
</evidence>
<feature type="non-terminal residue" evidence="5">
    <location>
        <position position="1"/>
    </location>
</feature>
<dbReference type="GO" id="GO:0005634">
    <property type="term" value="C:nucleus"/>
    <property type="evidence" value="ECO:0007669"/>
    <property type="project" value="TreeGrafter"/>
</dbReference>
<evidence type="ECO:0000256" key="3">
    <source>
        <dbReference type="ARBA" id="ARBA00022801"/>
    </source>
</evidence>
<comment type="cofactor">
    <cofactor evidence="1">
        <name>Zn(2+)</name>
        <dbReference type="ChEBI" id="CHEBI:29105"/>
    </cofactor>
</comment>
<evidence type="ECO:0000313" key="6">
    <source>
        <dbReference type="Proteomes" id="UP000053858"/>
    </source>
</evidence>
<dbReference type="GO" id="GO:0003723">
    <property type="term" value="F:RNA binding"/>
    <property type="evidence" value="ECO:0007669"/>
    <property type="project" value="TreeGrafter"/>
</dbReference>
<feature type="domain" description="CMP/dCMP-type deaminase" evidence="4">
    <location>
        <begin position="1"/>
        <end position="51"/>
    </location>
</feature>
<evidence type="ECO:0000256" key="1">
    <source>
        <dbReference type="ARBA" id="ARBA00001947"/>
    </source>
</evidence>
<keyword evidence="2" id="KW-0479">Metal-binding</keyword>
<sequence>ITWYLSWSPCAECCLKILNFLEENSNVNIDIHIARLYRIQDERNRQGLRELVSSEEVTIAVMGIE</sequence>
<proteinExistence type="predicted"/>
<dbReference type="InterPro" id="IPR050610">
    <property type="entry name" value="APOBEC_Cyt_Deaminase"/>
</dbReference>
<dbReference type="InterPro" id="IPR002125">
    <property type="entry name" value="CMP_dCMP_dom"/>
</dbReference>
<evidence type="ECO:0000259" key="4">
    <source>
        <dbReference type="PROSITE" id="PS51747"/>
    </source>
</evidence>
<accession>A0A099ZZR5</accession>
<gene>
    <name evidence="5" type="ORF">N301_12823</name>
</gene>
<dbReference type="Proteomes" id="UP000053858">
    <property type="component" value="Unassembled WGS sequence"/>
</dbReference>
<reference evidence="6" key="1">
    <citation type="journal article" date="2014" name="Science">
        <title>Comparative genomics reveals insights into avian genome evolution and adaptation.</title>
        <authorList>
            <consortium name="Avian Genome Consortium"/>
            <person name="Zhang G."/>
            <person name="Li C."/>
            <person name="Li Q."/>
            <person name="Li B."/>
            <person name="Larkin D.M."/>
            <person name="Lee C."/>
            <person name="Storz J.F."/>
            <person name="Antunes A."/>
            <person name="Greenwold M.J."/>
            <person name="Meredith R.W."/>
            <person name="Odeen A."/>
            <person name="Cui J."/>
            <person name="Zhou Q."/>
            <person name="Xu L."/>
            <person name="Pan H."/>
            <person name="Wang Z."/>
            <person name="Jin L."/>
            <person name="Zhang P."/>
            <person name="Hu H."/>
            <person name="Yang W."/>
            <person name="Hu J."/>
            <person name="Xiao J."/>
            <person name="Yang Z."/>
            <person name="Liu Y."/>
            <person name="Xie Q."/>
            <person name="Yu H."/>
            <person name="Lian J."/>
            <person name="Wen P."/>
            <person name="Zhang F."/>
            <person name="Li H."/>
            <person name="Zeng Y."/>
            <person name="Xiong Z."/>
            <person name="Liu S."/>
            <person name="Zhou L."/>
            <person name="Huang Z."/>
            <person name="An N."/>
            <person name="Wang J."/>
            <person name="Zheng Q."/>
            <person name="Xiong Y."/>
            <person name="Wang G."/>
            <person name="Wang B."/>
            <person name="Wang J."/>
            <person name="Fan Y."/>
            <person name="da Fonseca R.R."/>
            <person name="Alfaro-Nunez A."/>
            <person name="Schubert M."/>
            <person name="Orlando L."/>
            <person name="Mourier T."/>
            <person name="Howard J.T."/>
            <person name="Ganapathy G."/>
            <person name="Pfenning A."/>
            <person name="Whitney O."/>
            <person name="Rivas M.V."/>
            <person name="Hara E."/>
            <person name="Smith J."/>
            <person name="Farre M."/>
            <person name="Narayan J."/>
            <person name="Slavov G."/>
            <person name="Romanov M.N."/>
            <person name="Borges R."/>
            <person name="Machado J.P."/>
            <person name="Khan I."/>
            <person name="Springer M.S."/>
            <person name="Gatesy J."/>
            <person name="Hoffmann F.G."/>
            <person name="Opazo J.C."/>
            <person name="Hastad O."/>
            <person name="Sawyer R.H."/>
            <person name="Kim H."/>
            <person name="Kim K.W."/>
            <person name="Kim H.J."/>
            <person name="Cho S."/>
            <person name="Li N."/>
            <person name="Huang Y."/>
            <person name="Bruford M.W."/>
            <person name="Zhan X."/>
            <person name="Dixon A."/>
            <person name="Bertelsen M.F."/>
            <person name="Derryberry E."/>
            <person name="Warren W."/>
            <person name="Wilson R.K."/>
            <person name="Li S."/>
            <person name="Ray D.A."/>
            <person name="Green R.E."/>
            <person name="O'Brien S.J."/>
            <person name="Griffin D."/>
            <person name="Johnson W.E."/>
            <person name="Haussler D."/>
            <person name="Ryder O.A."/>
            <person name="Willerslev E."/>
            <person name="Graves G.R."/>
            <person name="Alstrom P."/>
            <person name="Fjeldsa J."/>
            <person name="Mindell D.P."/>
            <person name="Edwards S.V."/>
            <person name="Braun E.L."/>
            <person name="Rahbek C."/>
            <person name="Burt D.W."/>
            <person name="Houde P."/>
            <person name="Zhang Y."/>
            <person name="Yang H."/>
            <person name="Wang J."/>
            <person name="Jarvis E.D."/>
            <person name="Gilbert M.T."/>
            <person name="Wang J."/>
        </authorList>
    </citation>
    <scope>NUCLEOTIDE SEQUENCE [LARGE SCALE GENOMIC DNA]</scope>
</reference>
<dbReference type="GO" id="GO:0004126">
    <property type="term" value="F:cytidine deaminase activity"/>
    <property type="evidence" value="ECO:0007669"/>
    <property type="project" value="TreeGrafter"/>
</dbReference>
<dbReference type="PROSITE" id="PS51747">
    <property type="entry name" value="CYT_DCMP_DEAMINASES_2"/>
    <property type="match status" value="1"/>
</dbReference>
<feature type="non-terminal residue" evidence="5">
    <location>
        <position position="65"/>
    </location>
</feature>
<dbReference type="GO" id="GO:0016554">
    <property type="term" value="P:cytidine to uridine editing"/>
    <property type="evidence" value="ECO:0007669"/>
    <property type="project" value="TreeGrafter"/>
</dbReference>
<dbReference type="GO" id="GO:0046872">
    <property type="term" value="F:metal ion binding"/>
    <property type="evidence" value="ECO:0007669"/>
    <property type="project" value="UniProtKB-KW"/>
</dbReference>
<dbReference type="EMBL" id="KL870253">
    <property type="protein sequence ID" value="KGL87291.1"/>
    <property type="molecule type" value="Genomic_DNA"/>
</dbReference>
<dbReference type="PANTHER" id="PTHR13857:SF26">
    <property type="entry name" value="C-U-EDITING ENZYME APOBEC-1"/>
    <property type="match status" value="1"/>
</dbReference>
<keyword evidence="6" id="KW-1185">Reference proteome</keyword>
<evidence type="ECO:0000313" key="5">
    <source>
        <dbReference type="EMBL" id="KGL87291.1"/>
    </source>
</evidence>
<dbReference type="AlphaFoldDB" id="A0A099ZZR5"/>
<dbReference type="PANTHER" id="PTHR13857">
    <property type="entry name" value="MRNA EDITING ENZYME"/>
    <property type="match status" value="1"/>
</dbReference>
<keyword evidence="3" id="KW-0378">Hydrolase</keyword>
<organism evidence="5 6">
    <name type="scientific">Charadrius vociferus</name>
    <name type="common">Killdeer</name>
    <name type="synonym">Aegialitis vocifera</name>
    <dbReference type="NCBI Taxonomy" id="50402"/>
    <lineage>
        <taxon>Eukaryota</taxon>
        <taxon>Metazoa</taxon>
        <taxon>Chordata</taxon>
        <taxon>Craniata</taxon>
        <taxon>Vertebrata</taxon>
        <taxon>Euteleostomi</taxon>
        <taxon>Archelosauria</taxon>
        <taxon>Archosauria</taxon>
        <taxon>Dinosauria</taxon>
        <taxon>Saurischia</taxon>
        <taxon>Theropoda</taxon>
        <taxon>Coelurosauria</taxon>
        <taxon>Aves</taxon>
        <taxon>Neognathae</taxon>
        <taxon>Neoaves</taxon>
        <taxon>Charadriiformes</taxon>
        <taxon>Charadriidae</taxon>
        <taxon>Charadrius</taxon>
    </lineage>
</organism>